<dbReference type="PANTHER" id="PTHR43124:SF3">
    <property type="entry name" value="CHLORAMPHENICOL EFFLUX PUMP RV0191"/>
    <property type="match status" value="1"/>
</dbReference>
<keyword evidence="4 6" id="KW-1133">Transmembrane helix</keyword>
<evidence type="ECO:0000256" key="5">
    <source>
        <dbReference type="ARBA" id="ARBA00023136"/>
    </source>
</evidence>
<feature type="domain" description="Major facilitator superfamily (MFS) profile" evidence="7">
    <location>
        <begin position="12"/>
        <end position="392"/>
    </location>
</feature>
<dbReference type="CDD" id="cd17473">
    <property type="entry name" value="MFS_arabinose_efflux_permease_like"/>
    <property type="match status" value="1"/>
</dbReference>
<dbReference type="InterPro" id="IPR050189">
    <property type="entry name" value="MFS_Efflux_Transporters"/>
</dbReference>
<evidence type="ECO:0000256" key="2">
    <source>
        <dbReference type="ARBA" id="ARBA00022475"/>
    </source>
</evidence>
<keyword evidence="9" id="KW-1185">Reference proteome</keyword>
<dbReference type="SUPFAM" id="SSF103473">
    <property type="entry name" value="MFS general substrate transporter"/>
    <property type="match status" value="1"/>
</dbReference>
<keyword evidence="2" id="KW-1003">Cell membrane</keyword>
<proteinExistence type="predicted"/>
<evidence type="ECO:0000256" key="6">
    <source>
        <dbReference type="SAM" id="Phobius"/>
    </source>
</evidence>
<dbReference type="Gene3D" id="1.20.1250.20">
    <property type="entry name" value="MFS general substrate transporter like domains"/>
    <property type="match status" value="1"/>
</dbReference>
<gene>
    <name evidence="8" type="ORF">Q4481_15285</name>
</gene>
<dbReference type="RefSeq" id="WP_304377255.1">
    <property type="nucleotide sequence ID" value="NZ_JAUOZU010000010.1"/>
</dbReference>
<feature type="transmembrane region" description="Helical" evidence="6">
    <location>
        <begin position="57"/>
        <end position="75"/>
    </location>
</feature>
<comment type="subcellular location">
    <subcellularLocation>
        <location evidence="1">Cell membrane</location>
        <topology evidence="1">Multi-pass membrane protein</topology>
    </subcellularLocation>
</comment>
<feature type="transmembrane region" description="Helical" evidence="6">
    <location>
        <begin position="241"/>
        <end position="264"/>
    </location>
</feature>
<evidence type="ECO:0000259" key="7">
    <source>
        <dbReference type="PROSITE" id="PS50850"/>
    </source>
</evidence>
<protein>
    <submittedName>
        <fullName evidence="8">MFS transporter</fullName>
    </submittedName>
</protein>
<feature type="transmembrane region" description="Helical" evidence="6">
    <location>
        <begin position="174"/>
        <end position="193"/>
    </location>
</feature>
<evidence type="ECO:0000313" key="9">
    <source>
        <dbReference type="Proteomes" id="UP001174932"/>
    </source>
</evidence>
<feature type="transmembrane region" description="Helical" evidence="6">
    <location>
        <begin position="214"/>
        <end position="235"/>
    </location>
</feature>
<dbReference type="EMBL" id="JAUOZU010000010">
    <property type="protein sequence ID" value="MDO6965329.1"/>
    <property type="molecule type" value="Genomic_DNA"/>
</dbReference>
<name>A0ABT8YNR1_9HYPH</name>
<comment type="caution">
    <text evidence="8">The sequence shown here is derived from an EMBL/GenBank/DDBJ whole genome shotgun (WGS) entry which is preliminary data.</text>
</comment>
<feature type="transmembrane region" description="Helical" evidence="6">
    <location>
        <begin position="111"/>
        <end position="133"/>
    </location>
</feature>
<feature type="transmembrane region" description="Helical" evidence="6">
    <location>
        <begin position="276"/>
        <end position="294"/>
    </location>
</feature>
<sequence length="392" mass="40920">MTMTNTAGAPAVRAGNFQGTLLALLSLVSVAAALLLAPVLPSMVAHFSADPAAEQKGLMALAIPALAVAISAPLWGRIVDAIGRKRLLVLSLACYGLIGVAPAFLEDLGIIIGFRIALGIAEAAVMTASTTLIGDYFRGAEREKWLVFQTAAASVAGIFFLALGGIIGDGDWRHAFYVYLLALVAVPLCIIFLDEPSVHAQDEEPSRGFPWRRVSGLYIAALMASIMFFLLPIQVPFLLTAIGYSAPMIIGLTNAAGAIAVPLGAGLFRMRSSKPFWQNMFLAFLLMAIGFGIVSQTTNYALLLAGIVVGSLGAGVALPLMLTAIMERLPFDQRGRGTGGFQTAFFLGNFVSPIIVIALTAAGAGLSGSIGIIGIVALILALAAIGLRFQSR</sequence>
<dbReference type="PROSITE" id="PS50850">
    <property type="entry name" value="MFS"/>
    <property type="match status" value="1"/>
</dbReference>
<evidence type="ECO:0000256" key="1">
    <source>
        <dbReference type="ARBA" id="ARBA00004651"/>
    </source>
</evidence>
<feature type="transmembrane region" description="Helical" evidence="6">
    <location>
        <begin position="145"/>
        <end position="168"/>
    </location>
</feature>
<evidence type="ECO:0000313" key="8">
    <source>
        <dbReference type="EMBL" id="MDO6965329.1"/>
    </source>
</evidence>
<reference evidence="8" key="2">
    <citation type="submission" date="2023-07" db="EMBL/GenBank/DDBJ databases">
        <authorList>
            <person name="Shen H."/>
        </authorList>
    </citation>
    <scope>NUCLEOTIDE SEQUENCE</scope>
    <source>
        <strain evidence="8">TNR-22</strain>
    </source>
</reference>
<keyword evidence="5 6" id="KW-0472">Membrane</keyword>
<feature type="transmembrane region" description="Helical" evidence="6">
    <location>
        <begin position="300"/>
        <end position="322"/>
    </location>
</feature>
<dbReference type="PANTHER" id="PTHR43124">
    <property type="entry name" value="PURINE EFFLUX PUMP PBUE"/>
    <property type="match status" value="1"/>
</dbReference>
<keyword evidence="3 6" id="KW-0812">Transmembrane</keyword>
<dbReference type="InterPro" id="IPR020846">
    <property type="entry name" value="MFS_dom"/>
</dbReference>
<dbReference type="Proteomes" id="UP001174932">
    <property type="component" value="Unassembled WGS sequence"/>
</dbReference>
<feature type="transmembrane region" description="Helical" evidence="6">
    <location>
        <begin position="343"/>
        <end position="364"/>
    </location>
</feature>
<dbReference type="InterPro" id="IPR036259">
    <property type="entry name" value="MFS_trans_sf"/>
</dbReference>
<evidence type="ECO:0000256" key="3">
    <source>
        <dbReference type="ARBA" id="ARBA00022692"/>
    </source>
</evidence>
<reference evidence="8" key="1">
    <citation type="journal article" date="2015" name="Int. J. Syst. Evol. Microbiol.">
        <title>Rhizobium alvei sp. nov., isolated from a freshwater river.</title>
        <authorList>
            <person name="Sheu S.Y."/>
            <person name="Huang H.W."/>
            <person name="Young C.C."/>
            <person name="Chen W.M."/>
        </authorList>
    </citation>
    <scope>NUCLEOTIDE SEQUENCE</scope>
    <source>
        <strain evidence="8">TNR-22</strain>
    </source>
</reference>
<accession>A0ABT8YNR1</accession>
<dbReference type="InterPro" id="IPR011701">
    <property type="entry name" value="MFS"/>
</dbReference>
<evidence type="ECO:0000256" key="4">
    <source>
        <dbReference type="ARBA" id="ARBA00022989"/>
    </source>
</evidence>
<dbReference type="Pfam" id="PF07690">
    <property type="entry name" value="MFS_1"/>
    <property type="match status" value="1"/>
</dbReference>
<feature type="transmembrane region" description="Helical" evidence="6">
    <location>
        <begin position="87"/>
        <end position="105"/>
    </location>
</feature>
<feature type="transmembrane region" description="Helical" evidence="6">
    <location>
        <begin position="370"/>
        <end position="389"/>
    </location>
</feature>
<organism evidence="8 9">
    <name type="scientific">Rhizobium alvei</name>
    <dbReference type="NCBI Taxonomy" id="1132659"/>
    <lineage>
        <taxon>Bacteria</taxon>
        <taxon>Pseudomonadati</taxon>
        <taxon>Pseudomonadota</taxon>
        <taxon>Alphaproteobacteria</taxon>
        <taxon>Hyphomicrobiales</taxon>
        <taxon>Rhizobiaceae</taxon>
        <taxon>Rhizobium/Agrobacterium group</taxon>
        <taxon>Rhizobium</taxon>
    </lineage>
</organism>